<accession>A0A6D2L7L0</accession>
<evidence type="ECO:0000256" key="3">
    <source>
        <dbReference type="SAM" id="MobiDB-lite"/>
    </source>
</evidence>
<dbReference type="Pfam" id="PF01255">
    <property type="entry name" value="Prenyltransf"/>
    <property type="match status" value="1"/>
</dbReference>
<dbReference type="PANTHER" id="PTHR10291">
    <property type="entry name" value="DEHYDRODOLICHYL DIPHOSPHATE SYNTHASE FAMILY MEMBER"/>
    <property type="match status" value="1"/>
</dbReference>
<name>A0A6D2L7L0_9BRAS</name>
<dbReference type="GO" id="GO:0016094">
    <property type="term" value="P:polyprenol biosynthetic process"/>
    <property type="evidence" value="ECO:0007669"/>
    <property type="project" value="TreeGrafter"/>
</dbReference>
<dbReference type="OrthoDB" id="4173905at2759"/>
<dbReference type="InterPro" id="IPR036424">
    <property type="entry name" value="UPP_synth-like_sf"/>
</dbReference>
<keyword evidence="2" id="KW-0808">Transferase</keyword>
<evidence type="ECO:0000313" key="5">
    <source>
        <dbReference type="Proteomes" id="UP000467841"/>
    </source>
</evidence>
<dbReference type="SUPFAM" id="SSF64005">
    <property type="entry name" value="Undecaprenyl diphosphate synthase"/>
    <property type="match status" value="1"/>
</dbReference>
<reference evidence="4" key="1">
    <citation type="submission" date="2020-01" db="EMBL/GenBank/DDBJ databases">
        <authorList>
            <person name="Mishra B."/>
        </authorList>
    </citation>
    <scope>NUCLEOTIDE SEQUENCE [LARGE SCALE GENOMIC DNA]</scope>
</reference>
<feature type="region of interest" description="Disordered" evidence="3">
    <location>
        <begin position="43"/>
        <end position="63"/>
    </location>
</feature>
<evidence type="ECO:0000256" key="2">
    <source>
        <dbReference type="ARBA" id="ARBA00022679"/>
    </source>
</evidence>
<dbReference type="GO" id="GO:0045547">
    <property type="term" value="F:ditrans,polycis-polyprenyl diphosphate synthase [(2E,6E)-farnesyl diphosphate specific] activity"/>
    <property type="evidence" value="ECO:0007669"/>
    <property type="project" value="TreeGrafter"/>
</dbReference>
<feature type="compositionally biased region" description="Basic and acidic residues" evidence="3">
    <location>
        <begin position="45"/>
        <end position="63"/>
    </location>
</feature>
<dbReference type="Gene3D" id="3.40.1180.10">
    <property type="entry name" value="Decaprenyl diphosphate synthase-like"/>
    <property type="match status" value="1"/>
</dbReference>
<dbReference type="Proteomes" id="UP000467841">
    <property type="component" value="Unassembled WGS sequence"/>
</dbReference>
<dbReference type="InterPro" id="IPR001441">
    <property type="entry name" value="UPP_synth-like"/>
</dbReference>
<dbReference type="EMBL" id="CACVBM020001607">
    <property type="protein sequence ID" value="CAA7055584.1"/>
    <property type="molecule type" value="Genomic_DNA"/>
</dbReference>
<sequence>MLFLVSTVLTFLALILIPCLVISRRLSVPLSFPNIRRFIKTATSQHDEEERNEKRGTIGEKEKRERMPNHVAIILDGNRRWAKKRGLETAQGHEAGARRVVDLAKDFFTMGTKTVSLFAFSTENWARPEDEVNYLMAMFEKFLKSELPCFQRYLI</sequence>
<dbReference type="GO" id="GO:0009668">
    <property type="term" value="P:plastid membrane organization"/>
    <property type="evidence" value="ECO:0007669"/>
    <property type="project" value="TreeGrafter"/>
</dbReference>
<dbReference type="PANTHER" id="PTHR10291:SF31">
    <property type="entry name" value="ALKYL TRANSFERASE"/>
    <property type="match status" value="1"/>
</dbReference>
<evidence type="ECO:0000313" key="4">
    <source>
        <dbReference type="EMBL" id="CAA7055584.1"/>
    </source>
</evidence>
<evidence type="ECO:0008006" key="6">
    <source>
        <dbReference type="Google" id="ProtNLM"/>
    </source>
</evidence>
<dbReference type="AlphaFoldDB" id="A0A6D2L7L0"/>
<dbReference type="GO" id="GO:0009409">
    <property type="term" value="P:response to cold"/>
    <property type="evidence" value="ECO:0007669"/>
    <property type="project" value="TreeGrafter"/>
</dbReference>
<dbReference type="GO" id="GO:0009570">
    <property type="term" value="C:chloroplast stroma"/>
    <property type="evidence" value="ECO:0007669"/>
    <property type="project" value="TreeGrafter"/>
</dbReference>
<gene>
    <name evidence="4" type="ORF">MERR_LOCUS42820</name>
</gene>
<protein>
    <recommendedName>
        <fullName evidence="6">Alkyl transferase</fullName>
    </recommendedName>
</protein>
<evidence type="ECO:0000256" key="1">
    <source>
        <dbReference type="ARBA" id="ARBA00001946"/>
    </source>
</evidence>
<comment type="cofactor">
    <cofactor evidence="1">
        <name>Mg(2+)</name>
        <dbReference type="ChEBI" id="CHEBI:18420"/>
    </cofactor>
</comment>
<organism evidence="4 5">
    <name type="scientific">Microthlaspi erraticum</name>
    <dbReference type="NCBI Taxonomy" id="1685480"/>
    <lineage>
        <taxon>Eukaryota</taxon>
        <taxon>Viridiplantae</taxon>
        <taxon>Streptophyta</taxon>
        <taxon>Embryophyta</taxon>
        <taxon>Tracheophyta</taxon>
        <taxon>Spermatophyta</taxon>
        <taxon>Magnoliopsida</taxon>
        <taxon>eudicotyledons</taxon>
        <taxon>Gunneridae</taxon>
        <taxon>Pentapetalae</taxon>
        <taxon>rosids</taxon>
        <taxon>malvids</taxon>
        <taxon>Brassicales</taxon>
        <taxon>Brassicaceae</taxon>
        <taxon>Coluteocarpeae</taxon>
        <taxon>Microthlaspi</taxon>
    </lineage>
</organism>
<proteinExistence type="predicted"/>
<keyword evidence="5" id="KW-1185">Reference proteome</keyword>
<comment type="caution">
    <text evidence="4">The sequence shown here is derived from an EMBL/GenBank/DDBJ whole genome shotgun (WGS) entry which is preliminary data.</text>
</comment>